<evidence type="ECO:0000256" key="1">
    <source>
        <dbReference type="ARBA" id="ARBA00022801"/>
    </source>
</evidence>
<dbReference type="Gene3D" id="3.60.15.10">
    <property type="entry name" value="Ribonuclease Z/Hydroxyacylglutathione hydrolase-like"/>
    <property type="match status" value="1"/>
</dbReference>
<dbReference type="PANTHER" id="PTHR43546">
    <property type="entry name" value="UPF0173 METAL-DEPENDENT HYDROLASE MJ1163-RELATED"/>
    <property type="match status" value="1"/>
</dbReference>
<evidence type="ECO:0000259" key="2">
    <source>
        <dbReference type="Pfam" id="PF12706"/>
    </source>
</evidence>
<dbReference type="PANTHER" id="PTHR43546:SF9">
    <property type="entry name" value="L-ASCORBATE-6-PHOSPHATE LACTONASE ULAG-RELATED"/>
    <property type="match status" value="1"/>
</dbReference>
<comment type="caution">
    <text evidence="3">The sequence shown here is derived from an EMBL/GenBank/DDBJ whole genome shotgun (WGS) entry which is preliminary data.</text>
</comment>
<feature type="domain" description="Metallo-beta-lactamase" evidence="2">
    <location>
        <begin position="21"/>
        <end position="214"/>
    </location>
</feature>
<dbReference type="GO" id="GO:0016787">
    <property type="term" value="F:hydrolase activity"/>
    <property type="evidence" value="ECO:0007669"/>
    <property type="project" value="UniProtKB-KW"/>
</dbReference>
<dbReference type="InterPro" id="IPR050114">
    <property type="entry name" value="UPF0173_UPF0282_UlaG_hydrolase"/>
</dbReference>
<protein>
    <recommendedName>
        <fullName evidence="2">Metallo-beta-lactamase domain-containing protein</fullName>
    </recommendedName>
</protein>
<sequence>MTIRLQHIRHATSILFINEKRILIDPMLSDISKLAPVPFTRNYHRNPLTPLPVPLNIFEDMDAILLTHRHFDHWDKRAMAILNKQIPVFCQPQDATAIRSSGFKKVIAIDDCYEWEGIYLKRLAGRHAPGITGKLLGPVSSFFLNTKEEGSIYIVSDSILTPAIDRAFRELQPDIAILNASEAQMIWGTVITMTREDVARIARLSPNTKLVVVHLETINHCKLSRAQLTNFLDEQRLAHTVSVPNDGDILSL</sequence>
<organism evidence="3 4">
    <name type="scientific">Lysinibacillus sphaericus</name>
    <name type="common">Bacillus sphaericus</name>
    <dbReference type="NCBI Taxonomy" id="1421"/>
    <lineage>
        <taxon>Bacteria</taxon>
        <taxon>Bacillati</taxon>
        <taxon>Bacillota</taxon>
        <taxon>Bacilli</taxon>
        <taxon>Bacillales</taxon>
        <taxon>Bacillaceae</taxon>
        <taxon>Lysinibacillus</taxon>
    </lineage>
</organism>
<keyword evidence="1" id="KW-0378">Hydrolase</keyword>
<dbReference type="AlphaFoldDB" id="A0A2S5D2V7"/>
<accession>A0A2S5D2V7</accession>
<name>A0A2S5D2V7_LYSSH</name>
<proteinExistence type="predicted"/>
<dbReference type="SUPFAM" id="SSF56281">
    <property type="entry name" value="Metallo-hydrolase/oxidoreductase"/>
    <property type="match status" value="1"/>
</dbReference>
<dbReference type="InterPro" id="IPR036866">
    <property type="entry name" value="RibonucZ/Hydroxyglut_hydro"/>
</dbReference>
<dbReference type="EMBL" id="PGLV01000001">
    <property type="protein sequence ID" value="POZ57404.1"/>
    <property type="molecule type" value="Genomic_DNA"/>
</dbReference>
<evidence type="ECO:0000313" key="3">
    <source>
        <dbReference type="EMBL" id="POZ57404.1"/>
    </source>
</evidence>
<reference evidence="3 4" key="1">
    <citation type="submission" date="2017-11" db="EMBL/GenBank/DDBJ databases">
        <title>Genome sequence of Lysinibacillus sphaericus, a lignin-degrading bacteria isolated from municipal solid waste soil.</title>
        <authorList>
            <person name="Persinoti G.F."/>
            <person name="Paixao D.A."/>
            <person name="Bugg T.D."/>
            <person name="Squina F.M."/>
        </authorList>
    </citation>
    <scope>NUCLEOTIDE SEQUENCE [LARGE SCALE GENOMIC DNA]</scope>
    <source>
        <strain evidence="3 4">A1</strain>
    </source>
</reference>
<dbReference type="Pfam" id="PF12706">
    <property type="entry name" value="Lactamase_B_2"/>
    <property type="match status" value="1"/>
</dbReference>
<evidence type="ECO:0000313" key="4">
    <source>
        <dbReference type="Proteomes" id="UP000237319"/>
    </source>
</evidence>
<keyword evidence="4" id="KW-1185">Reference proteome</keyword>
<dbReference type="RefSeq" id="WP_103977207.1">
    <property type="nucleotide sequence ID" value="NZ_PGLV01000001.1"/>
</dbReference>
<dbReference type="Proteomes" id="UP000237319">
    <property type="component" value="Unassembled WGS sequence"/>
</dbReference>
<dbReference type="InterPro" id="IPR001279">
    <property type="entry name" value="Metallo-B-lactamas"/>
</dbReference>
<gene>
    <name evidence="3" type="ORF">LYSIN_02188</name>
</gene>